<keyword evidence="2" id="KW-0732">Signal</keyword>
<dbReference type="InParanoid" id="A0A0D2X243"/>
<sequence length="234" mass="26120">MMMTMMAMTRLALARSALCLTSTSFFAVAAPIRRPPSIAGQSESTRSASSSSVSTSAASSDTPLRTVHRFPVPDFEHVPRSPSSLPLEDASIATLSSVFTPQVTRALYRAYLREIRRVPRLALRERAKQELRDTFIGARVLVEAPTRPERARRLWALTKFLFAGKPRQNLPVPKAPLEILYAIQNQLLLPFVESPQHLLAHAIYTLQCMQRASNPLDALYIRSAPTPDFDDLTY</sequence>
<dbReference type="AlphaFoldDB" id="A0A0D2X243"/>
<protein>
    <submittedName>
        <fullName evidence="3">Uncharacterized protein</fullName>
    </submittedName>
</protein>
<dbReference type="RefSeq" id="XP_004363809.2">
    <property type="nucleotide sequence ID" value="XM_004363752.2"/>
</dbReference>
<feature type="region of interest" description="Disordered" evidence="1">
    <location>
        <begin position="37"/>
        <end position="63"/>
    </location>
</feature>
<accession>A0A0D2X243</accession>
<reference evidence="4" key="1">
    <citation type="submission" date="2011-02" db="EMBL/GenBank/DDBJ databases">
        <title>The Genome Sequence of Capsaspora owczarzaki ATCC 30864.</title>
        <authorList>
            <person name="Russ C."/>
            <person name="Cuomo C."/>
            <person name="Burger G."/>
            <person name="Gray M.W."/>
            <person name="Holland P.W.H."/>
            <person name="King N."/>
            <person name="Lang F.B.F."/>
            <person name="Roger A.J."/>
            <person name="Ruiz-Trillo I."/>
            <person name="Young S.K."/>
            <person name="Zeng Q."/>
            <person name="Gargeya S."/>
            <person name="Alvarado L."/>
            <person name="Berlin A."/>
            <person name="Chapman S.B."/>
            <person name="Chen Z."/>
            <person name="Freedman E."/>
            <person name="Gellesch M."/>
            <person name="Goldberg J."/>
            <person name="Griggs A."/>
            <person name="Gujja S."/>
            <person name="Heilman E."/>
            <person name="Heiman D."/>
            <person name="Howarth C."/>
            <person name="Mehta T."/>
            <person name="Neiman D."/>
            <person name="Pearson M."/>
            <person name="Roberts A."/>
            <person name="Saif S."/>
            <person name="Shea T."/>
            <person name="Shenoy N."/>
            <person name="Sisk P."/>
            <person name="Stolte C."/>
            <person name="Sykes S."/>
            <person name="White J."/>
            <person name="Yandava C."/>
            <person name="Haas B."/>
            <person name="Nusbaum C."/>
            <person name="Birren B."/>
        </authorList>
    </citation>
    <scope>NUCLEOTIDE SEQUENCE</scope>
    <source>
        <strain evidence="4">ATCC 30864</strain>
    </source>
</reference>
<feature type="compositionally biased region" description="Low complexity" evidence="1">
    <location>
        <begin position="42"/>
        <end position="62"/>
    </location>
</feature>
<dbReference type="Proteomes" id="UP000008743">
    <property type="component" value="Unassembled WGS sequence"/>
</dbReference>
<evidence type="ECO:0000313" key="4">
    <source>
        <dbReference type="Proteomes" id="UP000008743"/>
    </source>
</evidence>
<evidence type="ECO:0000256" key="2">
    <source>
        <dbReference type="SAM" id="SignalP"/>
    </source>
</evidence>
<keyword evidence="4" id="KW-1185">Reference proteome</keyword>
<evidence type="ECO:0000313" key="3">
    <source>
        <dbReference type="EMBL" id="KJE91909.1"/>
    </source>
</evidence>
<feature type="chain" id="PRO_5002254980" evidence="2">
    <location>
        <begin position="30"/>
        <end position="234"/>
    </location>
</feature>
<dbReference type="EMBL" id="KE346363">
    <property type="protein sequence ID" value="KJE91909.1"/>
    <property type="molecule type" value="Genomic_DNA"/>
</dbReference>
<organism evidence="3 4">
    <name type="scientific">Capsaspora owczarzaki (strain ATCC 30864)</name>
    <dbReference type="NCBI Taxonomy" id="595528"/>
    <lineage>
        <taxon>Eukaryota</taxon>
        <taxon>Filasterea</taxon>
        <taxon>Capsaspora</taxon>
    </lineage>
</organism>
<feature type="signal peptide" evidence="2">
    <location>
        <begin position="1"/>
        <end position="29"/>
    </location>
</feature>
<proteinExistence type="predicted"/>
<name>A0A0D2X243_CAPO3</name>
<evidence type="ECO:0000256" key="1">
    <source>
        <dbReference type="SAM" id="MobiDB-lite"/>
    </source>
</evidence>
<gene>
    <name evidence="3" type="ORF">CAOG_002970</name>
</gene>